<dbReference type="GO" id="GO:0006360">
    <property type="term" value="P:transcription by RNA polymerase I"/>
    <property type="evidence" value="ECO:0007669"/>
    <property type="project" value="TreeGrafter"/>
</dbReference>
<keyword evidence="3" id="KW-0479">Metal-binding</keyword>
<keyword evidence="5" id="KW-0804">Transcription</keyword>
<evidence type="ECO:0000256" key="3">
    <source>
        <dbReference type="ARBA" id="ARBA00022723"/>
    </source>
</evidence>
<comment type="caution">
    <text evidence="6">The sequence shown here is derived from an EMBL/GenBank/DDBJ whole genome shotgun (WGS) entry which is preliminary data.</text>
</comment>
<accession>A0AAP0B9Q5</accession>
<dbReference type="GO" id="GO:0008270">
    <property type="term" value="F:zinc ion binding"/>
    <property type="evidence" value="ECO:0007669"/>
    <property type="project" value="TreeGrafter"/>
</dbReference>
<name>A0AAP0B9Q5_9ASPA</name>
<dbReference type="GO" id="GO:0005666">
    <property type="term" value="C:RNA polymerase III complex"/>
    <property type="evidence" value="ECO:0007669"/>
    <property type="project" value="TreeGrafter"/>
</dbReference>
<dbReference type="Pfam" id="PF01194">
    <property type="entry name" value="RNA_pol_N"/>
    <property type="match status" value="1"/>
</dbReference>
<dbReference type="PANTHER" id="PTHR23431">
    <property type="entry name" value="DNA-DIRECTED RNA POLYMERASES I, II, AND III SUBUNIT RPABC5 FAMILY MEMBER"/>
    <property type="match status" value="1"/>
</dbReference>
<organism evidence="6 7">
    <name type="scientific">Platanthera zijinensis</name>
    <dbReference type="NCBI Taxonomy" id="2320716"/>
    <lineage>
        <taxon>Eukaryota</taxon>
        <taxon>Viridiplantae</taxon>
        <taxon>Streptophyta</taxon>
        <taxon>Embryophyta</taxon>
        <taxon>Tracheophyta</taxon>
        <taxon>Spermatophyta</taxon>
        <taxon>Magnoliopsida</taxon>
        <taxon>Liliopsida</taxon>
        <taxon>Asparagales</taxon>
        <taxon>Orchidaceae</taxon>
        <taxon>Orchidoideae</taxon>
        <taxon>Orchideae</taxon>
        <taxon>Orchidinae</taxon>
        <taxon>Platanthera</taxon>
    </lineage>
</organism>
<evidence type="ECO:0000256" key="5">
    <source>
        <dbReference type="ARBA" id="ARBA00023163"/>
    </source>
</evidence>
<dbReference type="GO" id="GO:0042797">
    <property type="term" value="P:tRNA transcription by RNA polymerase III"/>
    <property type="evidence" value="ECO:0007669"/>
    <property type="project" value="TreeGrafter"/>
</dbReference>
<keyword evidence="4" id="KW-0862">Zinc</keyword>
<dbReference type="GO" id="GO:0006366">
    <property type="term" value="P:transcription by RNA polymerase II"/>
    <property type="evidence" value="ECO:0007669"/>
    <property type="project" value="TreeGrafter"/>
</dbReference>
<dbReference type="PANTHER" id="PTHR23431:SF3">
    <property type="entry name" value="DNA-DIRECTED RNA POLYMERASES I, II, AND III SUBUNIT RPABC5"/>
    <property type="match status" value="1"/>
</dbReference>
<reference evidence="6 7" key="1">
    <citation type="journal article" date="2022" name="Nat. Plants">
        <title>Genomes of leafy and leafless Platanthera orchids illuminate the evolution of mycoheterotrophy.</title>
        <authorList>
            <person name="Li M.H."/>
            <person name="Liu K.W."/>
            <person name="Li Z."/>
            <person name="Lu H.C."/>
            <person name="Ye Q.L."/>
            <person name="Zhang D."/>
            <person name="Wang J.Y."/>
            <person name="Li Y.F."/>
            <person name="Zhong Z.M."/>
            <person name="Liu X."/>
            <person name="Yu X."/>
            <person name="Liu D.K."/>
            <person name="Tu X.D."/>
            <person name="Liu B."/>
            <person name="Hao Y."/>
            <person name="Liao X.Y."/>
            <person name="Jiang Y.T."/>
            <person name="Sun W.H."/>
            <person name="Chen J."/>
            <person name="Chen Y.Q."/>
            <person name="Ai Y."/>
            <person name="Zhai J.W."/>
            <person name="Wu S.S."/>
            <person name="Zhou Z."/>
            <person name="Hsiao Y.Y."/>
            <person name="Wu W.L."/>
            <person name="Chen Y.Y."/>
            <person name="Lin Y.F."/>
            <person name="Hsu J.L."/>
            <person name="Li C.Y."/>
            <person name="Wang Z.W."/>
            <person name="Zhao X."/>
            <person name="Zhong W.Y."/>
            <person name="Ma X.K."/>
            <person name="Ma L."/>
            <person name="Huang J."/>
            <person name="Chen G.Z."/>
            <person name="Huang M.Z."/>
            <person name="Huang L."/>
            <person name="Peng D.H."/>
            <person name="Luo Y.B."/>
            <person name="Zou S.Q."/>
            <person name="Chen S.P."/>
            <person name="Lan S."/>
            <person name="Tsai W.C."/>
            <person name="Van de Peer Y."/>
            <person name="Liu Z.J."/>
        </authorList>
    </citation>
    <scope>NUCLEOTIDE SEQUENCE [LARGE SCALE GENOMIC DNA]</scope>
    <source>
        <strain evidence="6">Lor287</strain>
    </source>
</reference>
<dbReference type="InterPro" id="IPR023580">
    <property type="entry name" value="RNA_pol_su_RPB10"/>
</dbReference>
<sequence length="121" mass="13872">MEACSDALDALGLVRYCCRRMLMTHVDLIEKLLNYNNSSLYLLPLGKNVEPELLFSIRLRMIFFSFLPMTFLSPQKAHLVPEKIMISCSAQLQREHSKDRERRAREAVTTLGYAPPLSARA</sequence>
<evidence type="ECO:0000313" key="7">
    <source>
        <dbReference type="Proteomes" id="UP001418222"/>
    </source>
</evidence>
<keyword evidence="2 6" id="KW-0240">DNA-directed RNA polymerase</keyword>
<proteinExistence type="predicted"/>
<keyword evidence="7" id="KW-1185">Reference proteome</keyword>
<dbReference type="Proteomes" id="UP001418222">
    <property type="component" value="Unassembled WGS sequence"/>
</dbReference>
<evidence type="ECO:0000313" key="6">
    <source>
        <dbReference type="EMBL" id="KAK8934013.1"/>
    </source>
</evidence>
<dbReference type="GO" id="GO:0003899">
    <property type="term" value="F:DNA-directed RNA polymerase activity"/>
    <property type="evidence" value="ECO:0007669"/>
    <property type="project" value="InterPro"/>
</dbReference>
<evidence type="ECO:0000256" key="4">
    <source>
        <dbReference type="ARBA" id="ARBA00022833"/>
    </source>
</evidence>
<gene>
    <name evidence="6" type="ORF">KSP39_PZI015916</name>
</gene>
<dbReference type="GO" id="GO:0005665">
    <property type="term" value="C:RNA polymerase II, core complex"/>
    <property type="evidence" value="ECO:0007669"/>
    <property type="project" value="TreeGrafter"/>
</dbReference>
<dbReference type="InterPro" id="IPR000268">
    <property type="entry name" value="RPABC5/Rpb10"/>
</dbReference>
<dbReference type="EMBL" id="JBBWWQ010000013">
    <property type="protein sequence ID" value="KAK8934013.1"/>
    <property type="molecule type" value="Genomic_DNA"/>
</dbReference>
<dbReference type="Gene3D" id="1.10.10.60">
    <property type="entry name" value="Homeodomain-like"/>
    <property type="match status" value="1"/>
</dbReference>
<dbReference type="SUPFAM" id="SSF46924">
    <property type="entry name" value="RNA polymerase subunit RPB10"/>
    <property type="match status" value="1"/>
</dbReference>
<evidence type="ECO:0000256" key="1">
    <source>
        <dbReference type="ARBA" id="ARBA00020813"/>
    </source>
</evidence>
<evidence type="ECO:0000256" key="2">
    <source>
        <dbReference type="ARBA" id="ARBA00022478"/>
    </source>
</evidence>
<dbReference type="AlphaFoldDB" id="A0AAP0B9Q5"/>
<dbReference type="GO" id="GO:0003677">
    <property type="term" value="F:DNA binding"/>
    <property type="evidence" value="ECO:0007669"/>
    <property type="project" value="InterPro"/>
</dbReference>
<dbReference type="GO" id="GO:0005736">
    <property type="term" value="C:RNA polymerase I complex"/>
    <property type="evidence" value="ECO:0007669"/>
    <property type="project" value="TreeGrafter"/>
</dbReference>
<protein>
    <recommendedName>
        <fullName evidence="1">DNA-directed RNA polymerases I, II, and III subunit RPABC5</fullName>
    </recommendedName>
</protein>